<dbReference type="Proteomes" id="UP000663823">
    <property type="component" value="Unassembled WGS sequence"/>
</dbReference>
<protein>
    <recommendedName>
        <fullName evidence="2">DUF6606 domain-containing protein</fullName>
    </recommendedName>
</protein>
<proteinExistence type="predicted"/>
<reference evidence="3" key="1">
    <citation type="submission" date="2021-02" db="EMBL/GenBank/DDBJ databases">
        <authorList>
            <person name="Nowell W R."/>
        </authorList>
    </citation>
    <scope>NUCLEOTIDE SEQUENCE</scope>
</reference>
<dbReference type="InterPro" id="IPR046541">
    <property type="entry name" value="DUF6606"/>
</dbReference>
<dbReference type="AlphaFoldDB" id="A0A819XDX4"/>
<feature type="coiled-coil region" evidence="1">
    <location>
        <begin position="359"/>
        <end position="407"/>
    </location>
</feature>
<dbReference type="Pfam" id="PF20255">
    <property type="entry name" value="DUF6606"/>
    <property type="match status" value="1"/>
</dbReference>
<evidence type="ECO:0000313" key="4">
    <source>
        <dbReference type="Proteomes" id="UP000663823"/>
    </source>
</evidence>
<dbReference type="EMBL" id="CAJOAX010014077">
    <property type="protein sequence ID" value="CAF4139451.1"/>
    <property type="molecule type" value="Genomic_DNA"/>
</dbReference>
<evidence type="ECO:0000256" key="1">
    <source>
        <dbReference type="SAM" id="Coils"/>
    </source>
</evidence>
<evidence type="ECO:0000259" key="2">
    <source>
        <dbReference type="Pfam" id="PF20255"/>
    </source>
</evidence>
<feature type="non-terminal residue" evidence="3">
    <location>
        <position position="489"/>
    </location>
</feature>
<feature type="non-terminal residue" evidence="3">
    <location>
        <position position="1"/>
    </location>
</feature>
<accession>A0A819XDX4</accession>
<comment type="caution">
    <text evidence="3">The sequence shown here is derived from an EMBL/GenBank/DDBJ whole genome shotgun (WGS) entry which is preliminary data.</text>
</comment>
<feature type="domain" description="DUF6606" evidence="2">
    <location>
        <begin position="2"/>
        <end position="192"/>
    </location>
</feature>
<name>A0A819XDX4_9BILA</name>
<sequence>MKQLARGDFFSLYFHTHNAAILVEMDKSRVSRPLVSSWEVLLSSAEITSNLLPRLVCFPLSQYYLQNLSQLSSKAQCELLIDFMNNTLEHNQSYKSSRAFDETRDVPVSLYVCHWWITQFQKVKIENPIKPYVQFTKKHRDQVRWDKALLPFRRSGLWMTMKVVFQTILIKNLGNFGNIVYKLLITYFLTYVIYTRQKSIDSKINVDLLIHCLRKIVRRLNKIDNSSLIIDSDTVKEWIENTKRNIEQQLYQTTALKHYYSKDSSIDPIGYTRFILTSLTVIRLMHQKLCADQRFERLRFHSIEIPHLIELFDYLLLPTRNDMIRARQLYNFFREYSQKQYPDLLGNIELSNAFGIHFANQSETMNESLNQIRAQAERDKQTKIKEVNNEKERYAQLMEEANKLTCECVFGTYLTGRGVRTYVKEKCVRCKTIEKAGNIKVDIYECPIPTRQESALAVIFGLQMPIEIRCYREILWQFINRPNPQPDNS</sequence>
<evidence type="ECO:0000313" key="3">
    <source>
        <dbReference type="EMBL" id="CAF4139451.1"/>
    </source>
</evidence>
<gene>
    <name evidence="3" type="ORF">OTI717_LOCUS35661</name>
</gene>
<organism evidence="3 4">
    <name type="scientific">Rotaria sordida</name>
    <dbReference type="NCBI Taxonomy" id="392033"/>
    <lineage>
        <taxon>Eukaryota</taxon>
        <taxon>Metazoa</taxon>
        <taxon>Spiralia</taxon>
        <taxon>Gnathifera</taxon>
        <taxon>Rotifera</taxon>
        <taxon>Eurotatoria</taxon>
        <taxon>Bdelloidea</taxon>
        <taxon>Philodinida</taxon>
        <taxon>Philodinidae</taxon>
        <taxon>Rotaria</taxon>
    </lineage>
</organism>
<keyword evidence="1" id="KW-0175">Coiled coil</keyword>